<name>F3QJA1_9BURK</name>
<dbReference type="Proteomes" id="UP000005156">
    <property type="component" value="Unassembled WGS sequence"/>
</dbReference>
<keyword evidence="1" id="KW-0812">Transmembrane</keyword>
<evidence type="ECO:0000313" key="2">
    <source>
        <dbReference type="EMBL" id="EGG55749.1"/>
    </source>
</evidence>
<proteinExistence type="predicted"/>
<sequence length="64" mass="6952">MRGMNGIQLAIFTSAWVLLLTVIGRVLKAKTEDGENFLAVAFAFILFAAVLILLLFIPGMLANL</sequence>
<dbReference type="RefSeq" id="WP_008863912.1">
    <property type="nucleotide sequence ID" value="NZ_GL883695.1"/>
</dbReference>
<protein>
    <submittedName>
        <fullName evidence="2">Uncharacterized protein</fullName>
    </submittedName>
</protein>
<dbReference type="AlphaFoldDB" id="F3QJA1"/>
<dbReference type="GeneID" id="43348464"/>
<feature type="transmembrane region" description="Helical" evidence="1">
    <location>
        <begin position="38"/>
        <end position="61"/>
    </location>
</feature>
<accession>F3QJA1</accession>
<keyword evidence="1" id="KW-1133">Transmembrane helix</keyword>
<evidence type="ECO:0000256" key="1">
    <source>
        <dbReference type="SAM" id="Phobius"/>
    </source>
</evidence>
<comment type="caution">
    <text evidence="2">The sequence shown here is derived from an EMBL/GenBank/DDBJ whole genome shotgun (WGS) entry which is preliminary data.</text>
</comment>
<dbReference type="HOGENOM" id="CLU_2863765_0_0_4"/>
<dbReference type="EMBL" id="AFBP01000022">
    <property type="protein sequence ID" value="EGG55749.1"/>
    <property type="molecule type" value="Genomic_DNA"/>
</dbReference>
<gene>
    <name evidence="2" type="ORF">HMPREF9439_01002</name>
</gene>
<reference evidence="2 3" key="1">
    <citation type="submission" date="2011-02" db="EMBL/GenBank/DDBJ databases">
        <authorList>
            <person name="Weinstock G."/>
            <person name="Sodergren E."/>
            <person name="Clifton S."/>
            <person name="Fulton L."/>
            <person name="Fulton B."/>
            <person name="Courtney L."/>
            <person name="Fronick C."/>
            <person name="Harrison M."/>
            <person name="Strong C."/>
            <person name="Farmer C."/>
            <person name="Delahaunty K."/>
            <person name="Markovic C."/>
            <person name="Hall O."/>
            <person name="Minx P."/>
            <person name="Tomlinson C."/>
            <person name="Mitreva M."/>
            <person name="Hou S."/>
            <person name="Chen J."/>
            <person name="Wollam A."/>
            <person name="Pepin K.H."/>
            <person name="Johnson M."/>
            <person name="Bhonagiri V."/>
            <person name="Zhang X."/>
            <person name="Suruliraj S."/>
            <person name="Warren W."/>
            <person name="Chinwalla A."/>
            <person name="Mardis E.R."/>
            <person name="Wilson R.K."/>
        </authorList>
    </citation>
    <scope>NUCLEOTIDE SEQUENCE [LARGE SCALE GENOMIC DNA]</scope>
    <source>
        <strain evidence="2 3">YIT 11859</strain>
    </source>
</reference>
<keyword evidence="1" id="KW-0472">Membrane</keyword>
<keyword evidence="3" id="KW-1185">Reference proteome</keyword>
<organism evidence="2 3">
    <name type="scientific">Parasutterella excrementihominis YIT 11859</name>
    <dbReference type="NCBI Taxonomy" id="762966"/>
    <lineage>
        <taxon>Bacteria</taxon>
        <taxon>Pseudomonadati</taxon>
        <taxon>Pseudomonadota</taxon>
        <taxon>Betaproteobacteria</taxon>
        <taxon>Burkholderiales</taxon>
        <taxon>Sutterellaceae</taxon>
        <taxon>Parasutterella</taxon>
    </lineage>
</organism>
<evidence type="ECO:0000313" key="3">
    <source>
        <dbReference type="Proteomes" id="UP000005156"/>
    </source>
</evidence>